<dbReference type="OrthoDB" id="1899876at2759"/>
<feature type="chain" id="PRO_5012842384" evidence="1">
    <location>
        <begin position="30"/>
        <end position="170"/>
    </location>
</feature>
<dbReference type="OMA" id="SMQRKEL"/>
<dbReference type="EMBL" id="AWWV01012526">
    <property type="protein sequence ID" value="OMO66475.1"/>
    <property type="molecule type" value="Genomic_DNA"/>
</dbReference>
<evidence type="ECO:0000259" key="2">
    <source>
        <dbReference type="Pfam" id="PF04043"/>
    </source>
</evidence>
<dbReference type="SUPFAM" id="SSF101148">
    <property type="entry name" value="Plant invertase/pectin methylesterase inhibitor"/>
    <property type="match status" value="1"/>
</dbReference>
<name>A0A1R3H801_COCAP</name>
<protein>
    <submittedName>
        <fullName evidence="3">Pectinesterase inhibitor</fullName>
    </submittedName>
</protein>
<evidence type="ECO:0000313" key="3">
    <source>
        <dbReference type="EMBL" id="OMO66475.1"/>
    </source>
</evidence>
<feature type="signal peptide" evidence="1">
    <location>
        <begin position="1"/>
        <end position="29"/>
    </location>
</feature>
<dbReference type="InterPro" id="IPR006501">
    <property type="entry name" value="Pectinesterase_inhib_dom"/>
</dbReference>
<gene>
    <name evidence="3" type="ORF">CCACVL1_21126</name>
</gene>
<dbReference type="Pfam" id="PF04043">
    <property type="entry name" value="PMEI"/>
    <property type="match status" value="1"/>
</dbReference>
<evidence type="ECO:0000313" key="4">
    <source>
        <dbReference type="Proteomes" id="UP000188268"/>
    </source>
</evidence>
<reference evidence="3 4" key="1">
    <citation type="submission" date="2013-09" db="EMBL/GenBank/DDBJ databases">
        <title>Corchorus capsularis genome sequencing.</title>
        <authorList>
            <person name="Alam M."/>
            <person name="Haque M.S."/>
            <person name="Islam M.S."/>
            <person name="Emdad E.M."/>
            <person name="Islam M.M."/>
            <person name="Ahmed B."/>
            <person name="Halim A."/>
            <person name="Hossen Q.M.M."/>
            <person name="Hossain M.Z."/>
            <person name="Ahmed R."/>
            <person name="Khan M.M."/>
            <person name="Islam R."/>
            <person name="Rashid M.M."/>
            <person name="Khan S.A."/>
            <person name="Rahman M.S."/>
            <person name="Alam M."/>
        </authorList>
    </citation>
    <scope>NUCLEOTIDE SEQUENCE [LARGE SCALE GENOMIC DNA]</scope>
    <source>
        <strain evidence="4">cv. CVL-1</strain>
        <tissue evidence="3">Whole seedling</tissue>
    </source>
</reference>
<keyword evidence="1" id="KW-0732">Signal</keyword>
<dbReference type="Gramene" id="OMO66475">
    <property type="protein sequence ID" value="OMO66475"/>
    <property type="gene ID" value="CCACVL1_21126"/>
</dbReference>
<proteinExistence type="predicted"/>
<dbReference type="Gene3D" id="1.20.140.40">
    <property type="entry name" value="Invertase/pectin methylesterase inhibitor family protein"/>
    <property type="match status" value="1"/>
</dbReference>
<comment type="caution">
    <text evidence="3">The sequence shown here is derived from an EMBL/GenBank/DDBJ whole genome shotgun (WGS) entry which is preliminary data.</text>
</comment>
<dbReference type="GO" id="GO:0004857">
    <property type="term" value="F:enzyme inhibitor activity"/>
    <property type="evidence" value="ECO:0007669"/>
    <property type="project" value="InterPro"/>
</dbReference>
<evidence type="ECO:0000256" key="1">
    <source>
        <dbReference type="SAM" id="SignalP"/>
    </source>
</evidence>
<organism evidence="3 4">
    <name type="scientific">Corchorus capsularis</name>
    <name type="common">Jute</name>
    <dbReference type="NCBI Taxonomy" id="210143"/>
    <lineage>
        <taxon>Eukaryota</taxon>
        <taxon>Viridiplantae</taxon>
        <taxon>Streptophyta</taxon>
        <taxon>Embryophyta</taxon>
        <taxon>Tracheophyta</taxon>
        <taxon>Spermatophyta</taxon>
        <taxon>Magnoliopsida</taxon>
        <taxon>eudicotyledons</taxon>
        <taxon>Gunneridae</taxon>
        <taxon>Pentapetalae</taxon>
        <taxon>rosids</taxon>
        <taxon>malvids</taxon>
        <taxon>Malvales</taxon>
        <taxon>Malvaceae</taxon>
        <taxon>Grewioideae</taxon>
        <taxon>Apeibeae</taxon>
        <taxon>Corchorus</taxon>
    </lineage>
</organism>
<dbReference type="InterPro" id="IPR035513">
    <property type="entry name" value="Invertase/methylesterase_inhib"/>
</dbReference>
<accession>A0A1R3H801</accession>
<sequence length="170" mass="18779">MASFLRQTFSILFLTFVFVIIFAINPSYGDYDDPEEMPLRGTELAMLICNHTSYNKFCVDKLIPVSPDARASDITDSALRLAQTAADNTGVVIANLLEDPSSSMQRKELRILQRCQLDNNVTSTNLLAAGSDLYSDTINSMIEDLNTAGNATKSCQDIIKKNPVFGFVVR</sequence>
<keyword evidence="4" id="KW-1185">Reference proteome</keyword>
<dbReference type="Proteomes" id="UP000188268">
    <property type="component" value="Unassembled WGS sequence"/>
</dbReference>
<feature type="domain" description="Pectinesterase inhibitor" evidence="2">
    <location>
        <begin position="48"/>
        <end position="160"/>
    </location>
</feature>
<dbReference type="AlphaFoldDB" id="A0A1R3H801"/>